<feature type="transmembrane region" description="Helical" evidence="1">
    <location>
        <begin position="221"/>
        <end position="240"/>
    </location>
</feature>
<sequence>MFGLGTIINIFAIVCGGVLGTFFGKHLSKENQNALISACGLCTLFIGIAGCLEQMLKVEGPHLSSSGVMVIILSYAIGTLIGTIGKLEEKIEKFGEFLKAKANRQNDNNFITAFVVSSLTVCIGAMAVVGAIQDGINQDISILLAKSVLDFVIILILTASLGIGCAFSAIPVGIFQGSITLLAVFIEPVLTSKALDYLSMTGSILIFCVGVNLIFGKKFEVANMLPVLLVAVLFAYLPWFN</sequence>
<proteinExistence type="predicted"/>
<dbReference type="PANTHER" id="PTHR36111:SF2">
    <property type="entry name" value="INNER MEMBRANE PROTEIN"/>
    <property type="match status" value="1"/>
</dbReference>
<accession>A0A227KBB7</accession>
<keyword evidence="1" id="KW-0472">Membrane</keyword>
<keyword evidence="1" id="KW-0812">Transmembrane</keyword>
<comment type="caution">
    <text evidence="2">The sequence shown here is derived from an EMBL/GenBank/DDBJ whole genome shotgun (WGS) entry which is preliminary data.</text>
</comment>
<feature type="transmembrane region" description="Helical" evidence="1">
    <location>
        <begin position="68"/>
        <end position="87"/>
    </location>
</feature>
<dbReference type="PANTHER" id="PTHR36111">
    <property type="entry name" value="INNER MEMBRANE PROTEIN-RELATED"/>
    <property type="match status" value="1"/>
</dbReference>
<feature type="transmembrane region" description="Helical" evidence="1">
    <location>
        <begin position="35"/>
        <end position="56"/>
    </location>
</feature>
<protein>
    <submittedName>
        <fullName evidence="2">DUF554 domain-containing protein</fullName>
    </submittedName>
</protein>
<evidence type="ECO:0000256" key="1">
    <source>
        <dbReference type="SAM" id="Phobius"/>
    </source>
</evidence>
<feature type="transmembrane region" description="Helical" evidence="1">
    <location>
        <begin position="6"/>
        <end position="23"/>
    </location>
</feature>
<keyword evidence="1" id="KW-1133">Transmembrane helix</keyword>
<evidence type="ECO:0000313" key="2">
    <source>
        <dbReference type="EMBL" id="OXE44553.1"/>
    </source>
</evidence>
<feature type="transmembrane region" description="Helical" evidence="1">
    <location>
        <begin position="108"/>
        <end position="132"/>
    </location>
</feature>
<dbReference type="AlphaFoldDB" id="A0A227KBB7"/>
<dbReference type="EMBL" id="NHMP01000010">
    <property type="protein sequence ID" value="OXE44553.1"/>
    <property type="molecule type" value="Genomic_DNA"/>
</dbReference>
<evidence type="ECO:0000313" key="3">
    <source>
        <dbReference type="Proteomes" id="UP000214610"/>
    </source>
</evidence>
<feature type="transmembrane region" description="Helical" evidence="1">
    <location>
        <begin position="152"/>
        <end position="185"/>
    </location>
</feature>
<dbReference type="RefSeq" id="WP_066592341.1">
    <property type="nucleotide sequence ID" value="NZ_CAJTBZ010000025.1"/>
</dbReference>
<organism evidence="2 3">
    <name type="scientific">Turicimonas muris</name>
    <dbReference type="NCBI Taxonomy" id="1796652"/>
    <lineage>
        <taxon>Bacteria</taxon>
        <taxon>Pseudomonadati</taxon>
        <taxon>Pseudomonadota</taxon>
        <taxon>Betaproteobacteria</taxon>
        <taxon>Burkholderiales</taxon>
        <taxon>Sutterellaceae</taxon>
        <taxon>Turicimonas</taxon>
    </lineage>
</organism>
<dbReference type="Pfam" id="PF04474">
    <property type="entry name" value="DUF554"/>
    <property type="match status" value="1"/>
</dbReference>
<dbReference type="Proteomes" id="UP000214610">
    <property type="component" value="Unassembled WGS sequence"/>
</dbReference>
<dbReference type="InterPro" id="IPR007563">
    <property type="entry name" value="DUF554"/>
</dbReference>
<keyword evidence="3" id="KW-1185">Reference proteome</keyword>
<gene>
    <name evidence="2" type="ORF">ADH67_11775</name>
</gene>
<feature type="transmembrane region" description="Helical" evidence="1">
    <location>
        <begin position="197"/>
        <end position="215"/>
    </location>
</feature>
<reference evidence="3" key="1">
    <citation type="submission" date="2017-05" db="EMBL/GenBank/DDBJ databases">
        <title>Improved OligoMM genomes.</title>
        <authorList>
            <person name="Garzetti D."/>
        </authorList>
    </citation>
    <scope>NUCLEOTIDE SEQUENCE [LARGE SCALE GENOMIC DNA]</scope>
    <source>
        <strain evidence="3">YL45</strain>
    </source>
</reference>
<dbReference type="GeneID" id="78361241"/>
<name>A0A227KBB7_9BURK</name>